<organism evidence="1 2">
    <name type="scientific">Caproicibacter fermentans</name>
    <dbReference type="NCBI Taxonomy" id="2576756"/>
    <lineage>
        <taxon>Bacteria</taxon>
        <taxon>Bacillati</taxon>
        <taxon>Bacillota</taxon>
        <taxon>Clostridia</taxon>
        <taxon>Eubacteriales</taxon>
        <taxon>Acutalibacteraceae</taxon>
        <taxon>Caproicibacter</taxon>
    </lineage>
</organism>
<dbReference type="EMBL" id="VWXL01000052">
    <property type="protein sequence ID" value="MVB11149.1"/>
    <property type="molecule type" value="Genomic_DNA"/>
</dbReference>
<dbReference type="Proteomes" id="UP000469440">
    <property type="component" value="Unassembled WGS sequence"/>
</dbReference>
<gene>
    <name evidence="1" type="ORF">CAFE_18540</name>
</gene>
<evidence type="ECO:0000313" key="1">
    <source>
        <dbReference type="EMBL" id="MVB11149.1"/>
    </source>
</evidence>
<accession>A0A6N8HZL4</accession>
<keyword evidence="2" id="KW-1185">Reference proteome</keyword>
<evidence type="ECO:0000313" key="2">
    <source>
        <dbReference type="Proteomes" id="UP000469440"/>
    </source>
</evidence>
<proteinExistence type="predicted"/>
<dbReference type="AlphaFoldDB" id="A0A6N8HZL4"/>
<dbReference type="RefSeq" id="WP_156990474.1">
    <property type="nucleotide sequence ID" value="NZ_VWXL01000052.1"/>
</dbReference>
<sequence length="66" mass="7108">MGNLNPAAASHPCMSCKHGGMWKEAANPAGNYCMHPEITAQKGLALGRYHSLRRIPAWCPGMEAKS</sequence>
<comment type="caution">
    <text evidence="1">The sequence shown here is derived from an EMBL/GenBank/DDBJ whole genome shotgun (WGS) entry which is preliminary data.</text>
</comment>
<protein>
    <submittedName>
        <fullName evidence="1">Uncharacterized protein</fullName>
    </submittedName>
</protein>
<reference evidence="1 2" key="1">
    <citation type="submission" date="2019-09" db="EMBL/GenBank/DDBJ databases">
        <title>Genome sequence of Clostridium sp. EA1.</title>
        <authorList>
            <person name="Poehlein A."/>
            <person name="Bengelsdorf F.R."/>
            <person name="Daniel R."/>
        </authorList>
    </citation>
    <scope>NUCLEOTIDE SEQUENCE [LARGE SCALE GENOMIC DNA]</scope>
    <source>
        <strain evidence="1 2">EA1</strain>
    </source>
</reference>
<name>A0A6N8HZL4_9FIRM</name>